<dbReference type="PROSITE" id="PS51118">
    <property type="entry name" value="HTH_HXLR"/>
    <property type="match status" value="1"/>
</dbReference>
<evidence type="ECO:0000256" key="1">
    <source>
        <dbReference type="ARBA" id="ARBA00023015"/>
    </source>
</evidence>
<dbReference type="InterPro" id="IPR002577">
    <property type="entry name" value="HTH_HxlR"/>
</dbReference>
<evidence type="ECO:0000259" key="4">
    <source>
        <dbReference type="PROSITE" id="PS51118"/>
    </source>
</evidence>
<protein>
    <submittedName>
        <fullName evidence="5">Helix-turn-helix transcriptional regulator</fullName>
    </submittedName>
</protein>
<dbReference type="InterPro" id="IPR036390">
    <property type="entry name" value="WH_DNA-bd_sf"/>
</dbReference>
<evidence type="ECO:0000313" key="6">
    <source>
        <dbReference type="Proteomes" id="UP000712045"/>
    </source>
</evidence>
<comment type="caution">
    <text evidence="5">The sequence shown here is derived from an EMBL/GenBank/DDBJ whole genome shotgun (WGS) entry which is preliminary data.</text>
</comment>
<dbReference type="InterPro" id="IPR036388">
    <property type="entry name" value="WH-like_DNA-bd_sf"/>
</dbReference>
<dbReference type="PANTHER" id="PTHR33204:SF37">
    <property type="entry name" value="HTH-TYPE TRANSCRIPTIONAL REGULATOR YODB"/>
    <property type="match status" value="1"/>
</dbReference>
<feature type="domain" description="HTH hxlR-type" evidence="4">
    <location>
        <begin position="1"/>
        <end position="95"/>
    </location>
</feature>
<keyword evidence="1" id="KW-0805">Transcription regulation</keyword>
<organism evidence="5 6">
    <name type="scientific">Streptomyces durocortorensis</name>
    <dbReference type="NCBI Taxonomy" id="2811104"/>
    <lineage>
        <taxon>Bacteria</taxon>
        <taxon>Bacillati</taxon>
        <taxon>Actinomycetota</taxon>
        <taxon>Actinomycetes</taxon>
        <taxon>Kitasatosporales</taxon>
        <taxon>Streptomycetaceae</taxon>
        <taxon>Streptomyces</taxon>
    </lineage>
</organism>
<gene>
    <name evidence="5" type="ORF">JS521_01740</name>
</gene>
<accession>A0ABS2HSJ9</accession>
<dbReference type="Gene3D" id="1.10.10.10">
    <property type="entry name" value="Winged helix-like DNA-binding domain superfamily/Winged helix DNA-binding domain"/>
    <property type="match status" value="1"/>
</dbReference>
<reference evidence="5 6" key="1">
    <citation type="submission" date="2021-02" db="EMBL/GenBank/DDBJ databases">
        <title>Genome Streptomyces sp. RHZ10.</title>
        <authorList>
            <person name="Besaury L."/>
        </authorList>
    </citation>
    <scope>NUCLEOTIDE SEQUENCE [LARGE SCALE GENOMIC DNA]</scope>
    <source>
        <strain evidence="5 6">RHZ10</strain>
    </source>
</reference>
<keyword evidence="2" id="KW-0238">DNA-binding</keyword>
<dbReference type="EMBL" id="JAFEUF010000004">
    <property type="protein sequence ID" value="MBM7052640.1"/>
    <property type="molecule type" value="Genomic_DNA"/>
</dbReference>
<keyword evidence="6" id="KW-1185">Reference proteome</keyword>
<proteinExistence type="predicted"/>
<dbReference type="PANTHER" id="PTHR33204">
    <property type="entry name" value="TRANSCRIPTIONAL REGULATOR, MARR FAMILY"/>
    <property type="match status" value="1"/>
</dbReference>
<dbReference type="Proteomes" id="UP000712045">
    <property type="component" value="Unassembled WGS sequence"/>
</dbReference>
<dbReference type="SUPFAM" id="SSF46785">
    <property type="entry name" value="Winged helix' DNA-binding domain"/>
    <property type="match status" value="1"/>
</dbReference>
<dbReference type="Pfam" id="PF01638">
    <property type="entry name" value="HxlR"/>
    <property type="match status" value="1"/>
</dbReference>
<evidence type="ECO:0000313" key="5">
    <source>
        <dbReference type="EMBL" id="MBM7052640.1"/>
    </source>
</evidence>
<keyword evidence="3" id="KW-0804">Transcription</keyword>
<evidence type="ECO:0000256" key="3">
    <source>
        <dbReference type="ARBA" id="ARBA00023163"/>
    </source>
</evidence>
<evidence type="ECO:0000256" key="2">
    <source>
        <dbReference type="ARBA" id="ARBA00023125"/>
    </source>
</evidence>
<sequence length="110" mass="11953">MALAAVSGRWTTLVLRELMGGPLGFSGLRERLPELSAKVLSQRLTELGERGLLSVERRRGFPVRTTYTLTERGRALRPLLIELYATGEALLATVPAPAGRPPARSRGTEA</sequence>
<name>A0ABS2HSJ9_9ACTN</name>